<dbReference type="Gene3D" id="1.10.560.10">
    <property type="entry name" value="GroEL-like equatorial domain"/>
    <property type="match status" value="1"/>
</dbReference>
<organism evidence="5 6">
    <name type="scientific">Eimeria necatrix</name>
    <dbReference type="NCBI Taxonomy" id="51315"/>
    <lineage>
        <taxon>Eukaryota</taxon>
        <taxon>Sar</taxon>
        <taxon>Alveolata</taxon>
        <taxon>Apicomplexa</taxon>
        <taxon>Conoidasida</taxon>
        <taxon>Coccidia</taxon>
        <taxon>Eucoccidiorida</taxon>
        <taxon>Eimeriorina</taxon>
        <taxon>Eimeriidae</taxon>
        <taxon>Eimeria</taxon>
    </lineage>
</organism>
<sequence length="216" mass="23380">VKRRNMERVPLCCGGSAVNSVEDLRVEDLGFAAEVYEQSLGDDKFTFIDGVQNPRSCTILIKGPNDHAVARVKDAIRDGLRAIKNVIDDGAVIPGAGAFEVAAYCRLQDYKREVSGKAKLGVAAFADALLVIPKTLAENSGLDVYQVLLTLLDKHQTSQQLAGLDLDSGKPNSPALEGIWDNYKVKRQMLSLAPTLAQQLLLVDEVLKAGKSMTKN</sequence>
<dbReference type="FunFam" id="1.10.560.10:FF:000038">
    <property type="entry name" value="Chaperonin containing TCP1 subunit 6B"/>
    <property type="match status" value="1"/>
</dbReference>
<evidence type="ECO:0000313" key="5">
    <source>
        <dbReference type="EMBL" id="CDJ69866.1"/>
    </source>
</evidence>
<gene>
    <name evidence="5" type="ORF">ENH_00075020</name>
</gene>
<dbReference type="Gene3D" id="3.30.260.10">
    <property type="entry name" value="TCP-1-like chaperonin intermediate domain"/>
    <property type="match status" value="1"/>
</dbReference>
<dbReference type="GO" id="GO:0140662">
    <property type="term" value="F:ATP-dependent protein folding chaperone"/>
    <property type="evidence" value="ECO:0007669"/>
    <property type="project" value="InterPro"/>
</dbReference>
<keyword evidence="6" id="KW-1185">Reference proteome</keyword>
<feature type="non-terminal residue" evidence="5">
    <location>
        <position position="1"/>
    </location>
</feature>
<evidence type="ECO:0000256" key="3">
    <source>
        <dbReference type="ARBA" id="ARBA00022840"/>
    </source>
</evidence>
<dbReference type="InterPro" id="IPR002423">
    <property type="entry name" value="Cpn60/GroEL/TCP-1"/>
</dbReference>
<dbReference type="InterPro" id="IPR027410">
    <property type="entry name" value="TCP-1-like_intermed_sf"/>
</dbReference>
<dbReference type="InterPro" id="IPR017998">
    <property type="entry name" value="Chaperone_TCP-1"/>
</dbReference>
<accession>U6N7J6</accession>
<dbReference type="Proteomes" id="UP000030754">
    <property type="component" value="Unassembled WGS sequence"/>
</dbReference>
<dbReference type="AlphaFoldDB" id="U6N7J6"/>
<dbReference type="InterPro" id="IPR027409">
    <property type="entry name" value="GroEL-like_apical_dom_sf"/>
</dbReference>
<dbReference type="GeneID" id="25477632"/>
<keyword evidence="4" id="KW-0143">Chaperone</keyword>
<reference evidence="5" key="1">
    <citation type="submission" date="2013-10" db="EMBL/GenBank/DDBJ databases">
        <title>Genomic analysis of the causative agents of coccidiosis in chickens.</title>
        <authorList>
            <person name="Reid A.J."/>
            <person name="Blake D."/>
            <person name="Billington K."/>
            <person name="Browne H."/>
            <person name="Dunn M."/>
            <person name="Hung S."/>
            <person name="Kawahara F."/>
            <person name="Miranda-Saavedra D."/>
            <person name="Mourier T."/>
            <person name="Nagra H."/>
            <person name="Otto T.D."/>
            <person name="Rawlings N."/>
            <person name="Sanchez A."/>
            <person name="Sanders M."/>
            <person name="Subramaniam C."/>
            <person name="Tay Y."/>
            <person name="Dear P."/>
            <person name="Doerig C."/>
            <person name="Gruber A."/>
            <person name="Parkinson J."/>
            <person name="Shirley M."/>
            <person name="Wan K.L."/>
            <person name="Berriman M."/>
            <person name="Tomley F."/>
            <person name="Pain A."/>
        </authorList>
    </citation>
    <scope>NUCLEOTIDE SEQUENCE [LARGE SCALE GENOMIC DNA]</scope>
    <source>
        <strain evidence="5">Houghton</strain>
    </source>
</reference>
<dbReference type="PANTHER" id="PTHR11353">
    <property type="entry name" value="CHAPERONIN"/>
    <property type="match status" value="1"/>
</dbReference>
<comment type="similarity">
    <text evidence="1">Belongs to the TCP-1 chaperonin family.</text>
</comment>
<name>U6N7J6_9EIME</name>
<evidence type="ECO:0000256" key="2">
    <source>
        <dbReference type="ARBA" id="ARBA00022741"/>
    </source>
</evidence>
<dbReference type="GO" id="GO:0005524">
    <property type="term" value="F:ATP binding"/>
    <property type="evidence" value="ECO:0007669"/>
    <property type="project" value="UniProtKB-KW"/>
</dbReference>
<evidence type="ECO:0000256" key="4">
    <source>
        <dbReference type="ARBA" id="ARBA00023186"/>
    </source>
</evidence>
<keyword evidence="3" id="KW-0067">ATP-binding</keyword>
<dbReference type="SUPFAM" id="SSF48592">
    <property type="entry name" value="GroEL equatorial domain-like"/>
    <property type="match status" value="1"/>
</dbReference>
<evidence type="ECO:0000313" key="6">
    <source>
        <dbReference type="Proteomes" id="UP000030754"/>
    </source>
</evidence>
<dbReference type="RefSeq" id="XP_013438332.1">
    <property type="nucleotide sequence ID" value="XM_013582878.1"/>
</dbReference>
<keyword evidence="2" id="KW-0547">Nucleotide-binding</keyword>
<dbReference type="InterPro" id="IPR027413">
    <property type="entry name" value="GROEL-like_equatorial_sf"/>
</dbReference>
<dbReference type="EMBL" id="HG725820">
    <property type="protein sequence ID" value="CDJ69866.1"/>
    <property type="molecule type" value="Genomic_DNA"/>
</dbReference>
<dbReference type="Gene3D" id="3.50.7.10">
    <property type="entry name" value="GroEL"/>
    <property type="match status" value="1"/>
</dbReference>
<protein>
    <submittedName>
        <fullName evidence="5">Uncharacterized protein</fullName>
    </submittedName>
</protein>
<proteinExistence type="inferred from homology"/>
<dbReference type="OrthoDB" id="10052040at2759"/>
<evidence type="ECO:0000256" key="1">
    <source>
        <dbReference type="ARBA" id="ARBA00008020"/>
    </source>
</evidence>
<reference evidence="5" key="2">
    <citation type="submission" date="2013-10" db="EMBL/GenBank/DDBJ databases">
        <authorList>
            <person name="Aslett M."/>
        </authorList>
    </citation>
    <scope>NUCLEOTIDE SEQUENCE [LARGE SCALE GENOMIC DNA]</scope>
    <source>
        <strain evidence="5">Houghton</strain>
    </source>
</reference>
<dbReference type="VEuPathDB" id="ToxoDB:ENH_00075020"/>
<dbReference type="Pfam" id="PF00118">
    <property type="entry name" value="Cpn60_TCP1"/>
    <property type="match status" value="1"/>
</dbReference>
<dbReference type="SUPFAM" id="SSF52029">
    <property type="entry name" value="GroEL apical domain-like"/>
    <property type="match status" value="1"/>
</dbReference>
<dbReference type="FunFam" id="3.30.260.10:FF:000017">
    <property type="entry name" value="T-complex protein 1 subunit zeta"/>
    <property type="match status" value="1"/>
</dbReference>